<dbReference type="GO" id="GO:0004439">
    <property type="term" value="F:phosphatidylinositol-4,5-bisphosphate 5-phosphatase activity"/>
    <property type="evidence" value="ECO:0007669"/>
    <property type="project" value="TreeGrafter"/>
</dbReference>
<evidence type="ECO:0000259" key="2">
    <source>
        <dbReference type="SMART" id="SM00128"/>
    </source>
</evidence>
<evidence type="ECO:0000256" key="1">
    <source>
        <dbReference type="SAM" id="Phobius"/>
    </source>
</evidence>
<dbReference type="VEuPathDB" id="FungiDB:DIURU_004748"/>
<feature type="transmembrane region" description="Helical" evidence="1">
    <location>
        <begin position="387"/>
        <end position="403"/>
    </location>
</feature>
<keyword evidence="1" id="KW-0812">Transmembrane</keyword>
<comment type="caution">
    <text evidence="3">The sequence shown here is derived from an EMBL/GenBank/DDBJ whole genome shotgun (WGS) entry which is preliminary data.</text>
</comment>
<dbReference type="InterPro" id="IPR000300">
    <property type="entry name" value="IPPc"/>
</dbReference>
<dbReference type="PANTHER" id="PTHR11200">
    <property type="entry name" value="INOSITOL 5-PHOSPHATASE"/>
    <property type="match status" value="1"/>
</dbReference>
<dbReference type="Pfam" id="PF22669">
    <property type="entry name" value="Exo_endo_phos2"/>
    <property type="match status" value="1"/>
</dbReference>
<dbReference type="Gene3D" id="3.60.10.10">
    <property type="entry name" value="Endonuclease/exonuclease/phosphatase"/>
    <property type="match status" value="1"/>
</dbReference>
<accession>A0A642UM05</accession>
<sequence>MIPIYLFTYNCGKQPIDSQTFITGCVKDLPDEVCELYVFALQEMCGIMDGCFYDTANHYAIGYSDAFIRALSAKYNGANLRFKTVGLVHVGAMAMVVISPFASKISRVRTATVSYGIGFSSLKGGVGVRLAYKLSDTRSVDISFGGAHLPAHEGNDHYTFRNKVSVAVMRGLDFGDGYGLLKPDSHTFFLGDLNYRTTEKFNPHSPEMQSLWRLQDQSAQQSEAEIPTLVSRYDELTRAMARGEAFMGFAEAPIDFRPTYKYETHTAIYKRTRAPSWCDRVLYQSCYPQTQPQVHRYAAVSHILLSDHRPVSLHISIPDTAPDAIVSAGGFQLVIEPTGGGVEVVGPTEVYMKPTGWDRLVNSALRRLSDASLGWGLWFLTTSRGRLWLLGIVVLALGYNWLFP</sequence>
<gene>
    <name evidence="3" type="ORF">DIURU_004748</name>
</gene>
<evidence type="ECO:0000313" key="4">
    <source>
        <dbReference type="Proteomes" id="UP000449547"/>
    </source>
</evidence>
<dbReference type="GO" id="GO:0046856">
    <property type="term" value="P:phosphatidylinositol dephosphorylation"/>
    <property type="evidence" value="ECO:0007669"/>
    <property type="project" value="InterPro"/>
</dbReference>
<dbReference type="PANTHER" id="PTHR11200:SF275">
    <property type="entry name" value="LD06095P"/>
    <property type="match status" value="1"/>
</dbReference>
<dbReference type="OMA" id="HRYPGWT"/>
<dbReference type="SUPFAM" id="SSF56219">
    <property type="entry name" value="DNase I-like"/>
    <property type="match status" value="1"/>
</dbReference>
<evidence type="ECO:0000313" key="3">
    <source>
        <dbReference type="EMBL" id="KAA8897895.1"/>
    </source>
</evidence>
<proteinExistence type="predicted"/>
<dbReference type="EMBL" id="SWFT01000149">
    <property type="protein sequence ID" value="KAA8897895.1"/>
    <property type="molecule type" value="Genomic_DNA"/>
</dbReference>
<dbReference type="OrthoDB" id="62798at2759"/>
<dbReference type="GeneID" id="54783399"/>
<dbReference type="InterPro" id="IPR036691">
    <property type="entry name" value="Endo/exonu/phosph_ase_sf"/>
</dbReference>
<dbReference type="Proteomes" id="UP000449547">
    <property type="component" value="Unassembled WGS sequence"/>
</dbReference>
<name>A0A642UM05_DIURU</name>
<dbReference type="InterPro" id="IPR046985">
    <property type="entry name" value="IP5"/>
</dbReference>
<dbReference type="RefSeq" id="XP_034010152.1">
    <property type="nucleotide sequence ID" value="XM_034157655.1"/>
</dbReference>
<keyword evidence="4" id="KW-1185">Reference proteome</keyword>
<reference evidence="3 4" key="1">
    <citation type="submission" date="2019-07" db="EMBL/GenBank/DDBJ databases">
        <title>Genome assembly of two rare yeast pathogens: Diutina rugosa and Trichomonascus ciferrii.</title>
        <authorList>
            <person name="Mixao V."/>
            <person name="Saus E."/>
            <person name="Hansen A."/>
            <person name="Lass-Flor C."/>
            <person name="Gabaldon T."/>
        </authorList>
    </citation>
    <scope>NUCLEOTIDE SEQUENCE [LARGE SCALE GENOMIC DNA]</scope>
    <source>
        <strain evidence="3 4">CBS 613</strain>
    </source>
</reference>
<dbReference type="AlphaFoldDB" id="A0A642UM05"/>
<dbReference type="SMART" id="SM00128">
    <property type="entry name" value="IPPc"/>
    <property type="match status" value="1"/>
</dbReference>
<feature type="domain" description="Inositol polyphosphate-related phosphatase" evidence="2">
    <location>
        <begin position="1"/>
        <end position="323"/>
    </location>
</feature>
<keyword evidence="1" id="KW-1133">Transmembrane helix</keyword>
<organism evidence="3 4">
    <name type="scientific">Diutina rugosa</name>
    <name type="common">Yeast</name>
    <name type="synonym">Candida rugosa</name>
    <dbReference type="NCBI Taxonomy" id="5481"/>
    <lineage>
        <taxon>Eukaryota</taxon>
        <taxon>Fungi</taxon>
        <taxon>Dikarya</taxon>
        <taxon>Ascomycota</taxon>
        <taxon>Saccharomycotina</taxon>
        <taxon>Pichiomycetes</taxon>
        <taxon>Debaryomycetaceae</taxon>
        <taxon>Diutina</taxon>
    </lineage>
</organism>
<protein>
    <recommendedName>
        <fullName evidence="2">Inositol polyphosphate-related phosphatase domain-containing protein</fullName>
    </recommendedName>
</protein>
<keyword evidence="1" id="KW-0472">Membrane</keyword>